<organism evidence="2 3">
    <name type="scientific">Fictibacillus marinisediminis</name>
    <dbReference type="NCBI Taxonomy" id="2878389"/>
    <lineage>
        <taxon>Bacteria</taxon>
        <taxon>Bacillati</taxon>
        <taxon>Bacillota</taxon>
        <taxon>Bacilli</taxon>
        <taxon>Bacillales</taxon>
        <taxon>Fictibacillaceae</taxon>
        <taxon>Fictibacillus</taxon>
    </lineage>
</organism>
<evidence type="ECO:0000313" key="2">
    <source>
        <dbReference type="EMBL" id="MCK6259532.1"/>
    </source>
</evidence>
<dbReference type="Pfam" id="PF12965">
    <property type="entry name" value="DUF3854"/>
    <property type="match status" value="1"/>
</dbReference>
<accession>A0A9X1XEM9</accession>
<proteinExistence type="predicted"/>
<dbReference type="Proteomes" id="UP001139011">
    <property type="component" value="Unassembled WGS sequence"/>
</dbReference>
<dbReference type="AlphaFoldDB" id="A0A9X1XEM9"/>
<keyword evidence="3" id="KW-1185">Reference proteome</keyword>
<reference evidence="2" key="1">
    <citation type="submission" date="2021-09" db="EMBL/GenBank/DDBJ databases">
        <title>Genome analysis of Fictibacillus sp. KIGAM418 isolated from marine sediment.</title>
        <authorList>
            <person name="Seo M.-J."/>
            <person name="Cho E.-S."/>
            <person name="Hwang C.Y."/>
        </authorList>
    </citation>
    <scope>NUCLEOTIDE SEQUENCE</scope>
    <source>
        <strain evidence="2">KIGAM418</strain>
    </source>
</reference>
<evidence type="ECO:0000259" key="1">
    <source>
        <dbReference type="Pfam" id="PF12965"/>
    </source>
</evidence>
<evidence type="ECO:0000313" key="3">
    <source>
        <dbReference type="Proteomes" id="UP001139011"/>
    </source>
</evidence>
<protein>
    <submittedName>
        <fullName evidence="2">DUF3854 domain-containing protein</fullName>
    </submittedName>
</protein>
<dbReference type="RefSeq" id="WP_248254897.1">
    <property type="nucleotide sequence ID" value="NZ_JAIWJX010000004.1"/>
</dbReference>
<comment type="caution">
    <text evidence="2">The sequence shown here is derived from an EMBL/GenBank/DDBJ whole genome shotgun (WGS) entry which is preliminary data.</text>
</comment>
<dbReference type="EMBL" id="JAIWJX010000004">
    <property type="protein sequence ID" value="MCK6259532.1"/>
    <property type="molecule type" value="Genomic_DNA"/>
</dbReference>
<gene>
    <name evidence="2" type="ORF">LCY76_23460</name>
</gene>
<dbReference type="InterPro" id="IPR024385">
    <property type="entry name" value="DUF3854"/>
</dbReference>
<feature type="domain" description="DUF3854" evidence="1">
    <location>
        <begin position="362"/>
        <end position="414"/>
    </location>
</feature>
<sequence length="424" mass="47711">MSKDFRRTSAKGGPWYEFMKERCYICGHSNMCMIHEDGNRVVCCRVSSDIAWAKNSAIPGHLHFLNGKNYPKIDFSSIPDVPDNPKKVSADLDRIFQAMLNCLSVSPKHKEMLKGQERQLKEDQITARGYRSFPEKPWQAVKEIAARLGDNDFVGVPGFFVRDGQYGKYLTMKGNAGLLIPARNEYNQIVGFQYRVDQVKNFVTVLDSRHAAFMARVAEQPNKVQFLIEGEIFWEGSLEIGVPKQVHYQGKYLGEIKVSKGQKYFWFSSANEEGGTGAGNPLPVHISVPSGQLKKWRKGELKKAKTAWLGEGLLKGDIAADKLEELLDPEELSIVGTTIVSIPGVNSWRLALPVLERMGVDTVNLCFDADSANNPSVKHHLFECAKELKKRNYSANLILWNELDGKGIDDILNNFKIPTIQKLF</sequence>
<name>A0A9X1XEM9_9BACL</name>